<keyword evidence="2" id="KW-0812">Transmembrane</keyword>
<dbReference type="STRING" id="882083.SacmaDRAFT_1803"/>
<dbReference type="InterPro" id="IPR050922">
    <property type="entry name" value="LytR/CpsA/Psr_CW_biosynth"/>
</dbReference>
<comment type="similarity">
    <text evidence="1">Belongs to the LytR/CpsA/Psr (LCP) family.</text>
</comment>
<gene>
    <name evidence="4" type="ORF">SacmaDRAFT_1803</name>
</gene>
<sequence>MDEHGEQEPTQRRSPLRRAGKLLLTLTLIALAFAGLAGGALVMLSDRLAGQVERFPDVFSELDPEQRPPQTPMVTFLLVGTDSRAGRPTTGAAAPGTEFTPGSQRSDVVMLAQVNADGSRAGVVSLPRDSWVDVPGHGTTKLNAAYSLGGPGLLVHTVESLTKIRIDHFAVIDFSGFRALTDAVGGITVNVASPATTEGFRFHSGPNHLDGAAALAYVRQRKNLPGGDLARVQRQQSALRALLESAVSDGMLSDPLRTYRFLDTLTHWVSVDDTLTNSALRSLALDLRSLRPGNITFLTAPVSGLGQEDGQSVVYLDSRRAPRLWRALAAGNLEHYVRQFPDSRLGNSTR</sequence>
<dbReference type="RefSeq" id="WP_009153457.1">
    <property type="nucleotide sequence ID" value="NZ_CM001439.1"/>
</dbReference>
<dbReference type="InterPro" id="IPR004474">
    <property type="entry name" value="LytR_CpsA_psr"/>
</dbReference>
<dbReference type="Proteomes" id="UP000004926">
    <property type="component" value="Chromosome"/>
</dbReference>
<feature type="transmembrane region" description="Helical" evidence="2">
    <location>
        <begin position="22"/>
        <end position="44"/>
    </location>
</feature>
<dbReference type="eggNOG" id="COG1316">
    <property type="taxonomic scope" value="Bacteria"/>
</dbReference>
<evidence type="ECO:0000256" key="2">
    <source>
        <dbReference type="SAM" id="Phobius"/>
    </source>
</evidence>
<proteinExistence type="inferred from homology"/>
<feature type="domain" description="Cell envelope-related transcriptional attenuator" evidence="3">
    <location>
        <begin position="105"/>
        <end position="246"/>
    </location>
</feature>
<evidence type="ECO:0000313" key="4">
    <source>
        <dbReference type="EMBL" id="EHR50072.1"/>
    </source>
</evidence>
<organism evidence="4 5">
    <name type="scientific">Saccharomonospora marina XMU15</name>
    <dbReference type="NCBI Taxonomy" id="882083"/>
    <lineage>
        <taxon>Bacteria</taxon>
        <taxon>Bacillati</taxon>
        <taxon>Actinomycetota</taxon>
        <taxon>Actinomycetes</taxon>
        <taxon>Pseudonocardiales</taxon>
        <taxon>Pseudonocardiaceae</taxon>
        <taxon>Saccharomonospora</taxon>
    </lineage>
</organism>
<dbReference type="Pfam" id="PF03816">
    <property type="entry name" value="LytR_cpsA_psr"/>
    <property type="match status" value="1"/>
</dbReference>
<dbReference type="OrthoDB" id="9782542at2"/>
<keyword evidence="2" id="KW-0472">Membrane</keyword>
<evidence type="ECO:0000256" key="1">
    <source>
        <dbReference type="ARBA" id="ARBA00006068"/>
    </source>
</evidence>
<reference evidence="4 5" key="1">
    <citation type="journal article" date="2012" name="Stand. Genomic Sci.">
        <title>Genome sequence of the ocean sediment bacterium Saccharomonospora marina type strain (XMU15(T)).</title>
        <authorList>
            <person name="Klenk H.P."/>
            <person name="Lu M."/>
            <person name="Lucas S."/>
            <person name="Lapidus A."/>
            <person name="Copeland A."/>
            <person name="Pitluck S."/>
            <person name="Goodwin L.A."/>
            <person name="Han C."/>
            <person name="Tapia R."/>
            <person name="Brambilla E.M."/>
            <person name="Potter G."/>
            <person name="Land M."/>
            <person name="Ivanova N."/>
            <person name="Rohde M."/>
            <person name="Goker M."/>
            <person name="Detter J.C."/>
            <person name="Li W.J."/>
            <person name="Kyrpides N.C."/>
            <person name="Woyke T."/>
        </authorList>
    </citation>
    <scope>NUCLEOTIDE SEQUENCE [LARGE SCALE GENOMIC DNA]</scope>
    <source>
        <strain evidence="4 5">XMU15</strain>
    </source>
</reference>
<dbReference type="NCBIfam" id="TIGR00350">
    <property type="entry name" value="lytR_cpsA_psr"/>
    <property type="match status" value="1"/>
</dbReference>
<dbReference type="AlphaFoldDB" id="H5X5K0"/>
<evidence type="ECO:0000313" key="5">
    <source>
        <dbReference type="Proteomes" id="UP000004926"/>
    </source>
</evidence>
<dbReference type="HOGENOM" id="CLU_016455_0_2_11"/>
<keyword evidence="2" id="KW-1133">Transmembrane helix</keyword>
<dbReference type="PANTHER" id="PTHR33392:SF6">
    <property type="entry name" value="POLYISOPRENYL-TEICHOIC ACID--PEPTIDOGLYCAN TEICHOIC ACID TRANSFERASE TAGU"/>
    <property type="match status" value="1"/>
</dbReference>
<keyword evidence="5" id="KW-1185">Reference proteome</keyword>
<evidence type="ECO:0000259" key="3">
    <source>
        <dbReference type="Pfam" id="PF03816"/>
    </source>
</evidence>
<dbReference type="Gene3D" id="3.40.630.190">
    <property type="entry name" value="LCP protein"/>
    <property type="match status" value="1"/>
</dbReference>
<dbReference type="EMBL" id="CM001439">
    <property type="protein sequence ID" value="EHR50072.1"/>
    <property type="molecule type" value="Genomic_DNA"/>
</dbReference>
<name>H5X5K0_9PSEU</name>
<accession>H5X5K0</accession>
<dbReference type="PANTHER" id="PTHR33392">
    <property type="entry name" value="POLYISOPRENYL-TEICHOIC ACID--PEPTIDOGLYCAN TEICHOIC ACID TRANSFERASE TAGU"/>
    <property type="match status" value="1"/>
</dbReference>
<protein>
    <submittedName>
        <fullName evidence="4">Cell envelope-related function transcriptional attenuator common domain</fullName>
    </submittedName>
</protein>